<dbReference type="PANTHER" id="PTHR30055">
    <property type="entry name" value="HTH-TYPE TRANSCRIPTIONAL REGULATOR RUTR"/>
    <property type="match status" value="1"/>
</dbReference>
<dbReference type="SUPFAM" id="SSF46689">
    <property type="entry name" value="Homeodomain-like"/>
    <property type="match status" value="1"/>
</dbReference>
<dbReference type="PANTHER" id="PTHR30055:SF220">
    <property type="entry name" value="TETR-FAMILY REGULATORY PROTEIN"/>
    <property type="match status" value="1"/>
</dbReference>
<accession>A0A0B4XJJ3</accession>
<keyword evidence="1" id="KW-0805">Transcription regulation</keyword>
<keyword evidence="7" id="KW-1185">Reference proteome</keyword>
<evidence type="ECO:0000259" key="5">
    <source>
        <dbReference type="PROSITE" id="PS50977"/>
    </source>
</evidence>
<gene>
    <name evidence="6" type="ORF">S7S_00815</name>
</gene>
<sequence length="186" mass="20008">MGGYHHGRLRESLITEGLLLLAESPQGDISLRALARRVGVTPNAAYRHFSDKGSLLVALAAEGFRQLQTAQQRAARDAPPGQMLSLSGRAYLRFAWENPALFRLMFGAHLADRDDAELRAAAAEAYQALRRGVATAKDAQAEAVDVDAATLRAWGLVHGLSHLMLDGQLDFMPLGPLAAAEQVLGL</sequence>
<dbReference type="AlphaFoldDB" id="A0A0B4XJJ3"/>
<protein>
    <submittedName>
        <fullName evidence="6">TetR family transcriptional regulator</fullName>
    </submittedName>
</protein>
<evidence type="ECO:0000313" key="6">
    <source>
        <dbReference type="EMBL" id="AJD46587.1"/>
    </source>
</evidence>
<dbReference type="InterPro" id="IPR050109">
    <property type="entry name" value="HTH-type_TetR-like_transc_reg"/>
</dbReference>
<keyword evidence="2 4" id="KW-0238">DNA-binding</keyword>
<dbReference type="SUPFAM" id="SSF48498">
    <property type="entry name" value="Tetracyclin repressor-like, C-terminal domain"/>
    <property type="match status" value="1"/>
</dbReference>
<dbReference type="KEGG" id="apac:S7S_00815"/>
<dbReference type="RefSeq" id="WP_008740101.1">
    <property type="nucleotide sequence ID" value="NZ_CP004387.1"/>
</dbReference>
<evidence type="ECO:0000256" key="1">
    <source>
        <dbReference type="ARBA" id="ARBA00023015"/>
    </source>
</evidence>
<keyword evidence="3" id="KW-0804">Transcription</keyword>
<dbReference type="Pfam" id="PF00440">
    <property type="entry name" value="TetR_N"/>
    <property type="match status" value="1"/>
</dbReference>
<proteinExistence type="predicted"/>
<dbReference type="HOGENOM" id="CLU_069356_40_0_6"/>
<organism evidence="6 7">
    <name type="scientific">Isoalcanivorax pacificus W11-5</name>
    <dbReference type="NCBI Taxonomy" id="391936"/>
    <lineage>
        <taxon>Bacteria</taxon>
        <taxon>Pseudomonadati</taxon>
        <taxon>Pseudomonadota</taxon>
        <taxon>Gammaproteobacteria</taxon>
        <taxon>Oceanospirillales</taxon>
        <taxon>Alcanivoracaceae</taxon>
        <taxon>Isoalcanivorax</taxon>
    </lineage>
</organism>
<name>A0A0B4XJJ3_9GAMM</name>
<dbReference type="Proteomes" id="UP000006764">
    <property type="component" value="Chromosome"/>
</dbReference>
<evidence type="ECO:0000256" key="4">
    <source>
        <dbReference type="PROSITE-ProRule" id="PRU00335"/>
    </source>
</evidence>
<dbReference type="GO" id="GO:0000976">
    <property type="term" value="F:transcription cis-regulatory region binding"/>
    <property type="evidence" value="ECO:0007669"/>
    <property type="project" value="TreeGrafter"/>
</dbReference>
<dbReference type="InterPro" id="IPR001647">
    <property type="entry name" value="HTH_TetR"/>
</dbReference>
<feature type="domain" description="HTH tetR-type" evidence="5">
    <location>
        <begin position="7"/>
        <end position="67"/>
    </location>
</feature>
<dbReference type="PROSITE" id="PS50977">
    <property type="entry name" value="HTH_TETR_2"/>
    <property type="match status" value="1"/>
</dbReference>
<evidence type="ECO:0000256" key="2">
    <source>
        <dbReference type="ARBA" id="ARBA00023125"/>
    </source>
</evidence>
<feature type="DNA-binding region" description="H-T-H motif" evidence="4">
    <location>
        <begin position="30"/>
        <end position="49"/>
    </location>
</feature>
<dbReference type="GO" id="GO:0003700">
    <property type="term" value="F:DNA-binding transcription factor activity"/>
    <property type="evidence" value="ECO:0007669"/>
    <property type="project" value="TreeGrafter"/>
</dbReference>
<dbReference type="Gene3D" id="1.10.357.10">
    <property type="entry name" value="Tetracycline Repressor, domain 2"/>
    <property type="match status" value="1"/>
</dbReference>
<dbReference type="EMBL" id="CP004387">
    <property type="protein sequence ID" value="AJD46587.1"/>
    <property type="molecule type" value="Genomic_DNA"/>
</dbReference>
<evidence type="ECO:0000256" key="3">
    <source>
        <dbReference type="ARBA" id="ARBA00023163"/>
    </source>
</evidence>
<dbReference type="InterPro" id="IPR025996">
    <property type="entry name" value="MT1864/Rv1816-like_C"/>
</dbReference>
<evidence type="ECO:0000313" key="7">
    <source>
        <dbReference type="Proteomes" id="UP000006764"/>
    </source>
</evidence>
<dbReference type="InterPro" id="IPR009057">
    <property type="entry name" value="Homeodomain-like_sf"/>
</dbReference>
<reference evidence="6 7" key="1">
    <citation type="journal article" date="2012" name="J. Bacteriol.">
        <title>Genome sequence of an alkane-degrading bacterium, Alcanivorax pacificus type strain W11-5, isolated from deep sea sediment.</title>
        <authorList>
            <person name="Lai Q."/>
            <person name="Shao Z."/>
        </authorList>
    </citation>
    <scope>NUCLEOTIDE SEQUENCE [LARGE SCALE GENOMIC DNA]</scope>
    <source>
        <strain evidence="6 7">W11-5</strain>
    </source>
</reference>
<dbReference type="InterPro" id="IPR036271">
    <property type="entry name" value="Tet_transcr_reg_TetR-rel_C_sf"/>
</dbReference>
<dbReference type="Pfam" id="PF13305">
    <property type="entry name" value="TetR_C_33"/>
    <property type="match status" value="1"/>
</dbReference>